<dbReference type="CDD" id="cd07377">
    <property type="entry name" value="WHTH_GntR"/>
    <property type="match status" value="1"/>
</dbReference>
<dbReference type="Pfam" id="PF07702">
    <property type="entry name" value="UTRA"/>
    <property type="match status" value="1"/>
</dbReference>
<keyword evidence="3" id="KW-0804">Transcription</keyword>
<dbReference type="SUPFAM" id="SSF46785">
    <property type="entry name" value="Winged helix' DNA-binding domain"/>
    <property type="match status" value="1"/>
</dbReference>
<protein>
    <submittedName>
        <fullName evidence="5">GntR family transcriptional regulator</fullName>
    </submittedName>
</protein>
<gene>
    <name evidence="5" type="ORF">DFR69_102762</name>
</gene>
<dbReference type="Proteomes" id="UP000246410">
    <property type="component" value="Unassembled WGS sequence"/>
</dbReference>
<dbReference type="Gene3D" id="1.10.10.10">
    <property type="entry name" value="Winged helix-like DNA-binding domain superfamily/Winged helix DNA-binding domain"/>
    <property type="match status" value="1"/>
</dbReference>
<evidence type="ECO:0000256" key="2">
    <source>
        <dbReference type="ARBA" id="ARBA00023125"/>
    </source>
</evidence>
<dbReference type="InterPro" id="IPR036390">
    <property type="entry name" value="WH_DNA-bd_sf"/>
</dbReference>
<dbReference type="SMART" id="SM00866">
    <property type="entry name" value="UTRA"/>
    <property type="match status" value="1"/>
</dbReference>
<dbReference type="GO" id="GO:0045892">
    <property type="term" value="P:negative regulation of DNA-templated transcription"/>
    <property type="evidence" value="ECO:0007669"/>
    <property type="project" value="TreeGrafter"/>
</dbReference>
<keyword evidence="6" id="KW-1185">Reference proteome</keyword>
<evidence type="ECO:0000313" key="6">
    <source>
        <dbReference type="Proteomes" id="UP000246410"/>
    </source>
</evidence>
<dbReference type="PANTHER" id="PTHR44846">
    <property type="entry name" value="MANNOSYL-D-GLYCERATE TRANSPORT/METABOLISM SYSTEM REPRESSOR MNGR-RELATED"/>
    <property type="match status" value="1"/>
</dbReference>
<proteinExistence type="predicted"/>
<dbReference type="PANTHER" id="PTHR44846:SF17">
    <property type="entry name" value="GNTR-FAMILY TRANSCRIPTIONAL REGULATOR"/>
    <property type="match status" value="1"/>
</dbReference>
<dbReference type="SMART" id="SM00345">
    <property type="entry name" value="HTH_GNTR"/>
    <property type="match status" value="1"/>
</dbReference>
<dbReference type="GO" id="GO:0003700">
    <property type="term" value="F:DNA-binding transcription factor activity"/>
    <property type="evidence" value="ECO:0007669"/>
    <property type="project" value="InterPro"/>
</dbReference>
<dbReference type="SUPFAM" id="SSF64288">
    <property type="entry name" value="Chorismate lyase-like"/>
    <property type="match status" value="1"/>
</dbReference>
<dbReference type="InterPro" id="IPR000524">
    <property type="entry name" value="Tscrpt_reg_HTH_GntR"/>
</dbReference>
<sequence length="257" mass="28041">MVLNEGCGLPEIEEVLPKYLQIAGYLRDQIVRGDLAPGAELPSERELAATWRVARPTATKALRALRQQGFVEARQGAGTFVRAVSPAAPRARERYERAAAMGTMYSDAEQVEFPFVGVVDAPAYVAAQLGVGEGERVVRRQRVISNVGVGPIELSTSWFPAAIADAAPRLLLAERLRGGTVPYVADALGLRDAFARDQVSARLADEDEQSALGLPNPSAVLIYWLVAFDSDGTPVEFDEAVYPQERWAFRQDYPIIL</sequence>
<dbReference type="GO" id="GO:0003677">
    <property type="term" value="F:DNA binding"/>
    <property type="evidence" value="ECO:0007669"/>
    <property type="project" value="UniProtKB-KW"/>
</dbReference>
<dbReference type="Gene3D" id="3.40.1410.10">
    <property type="entry name" value="Chorismate lyase-like"/>
    <property type="match status" value="1"/>
</dbReference>
<keyword evidence="1" id="KW-0805">Transcription regulation</keyword>
<name>A0A317NWC7_9NOCA</name>
<dbReference type="Pfam" id="PF00392">
    <property type="entry name" value="GntR"/>
    <property type="match status" value="1"/>
</dbReference>
<evidence type="ECO:0000259" key="4">
    <source>
        <dbReference type="PROSITE" id="PS50949"/>
    </source>
</evidence>
<dbReference type="AlphaFoldDB" id="A0A317NWC7"/>
<comment type="caution">
    <text evidence="5">The sequence shown here is derived from an EMBL/GenBank/DDBJ whole genome shotgun (WGS) entry which is preliminary data.</text>
</comment>
<dbReference type="InterPro" id="IPR028978">
    <property type="entry name" value="Chorismate_lyase_/UTRA_dom_sf"/>
</dbReference>
<feature type="domain" description="HTH gntR-type" evidence="4">
    <location>
        <begin position="16"/>
        <end position="84"/>
    </location>
</feature>
<dbReference type="InterPro" id="IPR050679">
    <property type="entry name" value="Bact_HTH_transcr_reg"/>
</dbReference>
<dbReference type="PROSITE" id="PS50949">
    <property type="entry name" value="HTH_GNTR"/>
    <property type="match status" value="1"/>
</dbReference>
<dbReference type="EMBL" id="QGTL01000002">
    <property type="protein sequence ID" value="PWV79696.1"/>
    <property type="molecule type" value="Genomic_DNA"/>
</dbReference>
<dbReference type="InterPro" id="IPR036388">
    <property type="entry name" value="WH-like_DNA-bd_sf"/>
</dbReference>
<evidence type="ECO:0000256" key="1">
    <source>
        <dbReference type="ARBA" id="ARBA00023015"/>
    </source>
</evidence>
<evidence type="ECO:0000313" key="5">
    <source>
        <dbReference type="EMBL" id="PWV79696.1"/>
    </source>
</evidence>
<accession>A0A317NWC7</accession>
<dbReference type="InterPro" id="IPR011663">
    <property type="entry name" value="UTRA"/>
</dbReference>
<keyword evidence="2" id="KW-0238">DNA-binding</keyword>
<organism evidence="5 6">
    <name type="scientific">Nocardia neocaledoniensis</name>
    <dbReference type="NCBI Taxonomy" id="236511"/>
    <lineage>
        <taxon>Bacteria</taxon>
        <taxon>Bacillati</taxon>
        <taxon>Actinomycetota</taxon>
        <taxon>Actinomycetes</taxon>
        <taxon>Mycobacteriales</taxon>
        <taxon>Nocardiaceae</taxon>
        <taxon>Nocardia</taxon>
    </lineage>
</organism>
<reference evidence="5 6" key="1">
    <citation type="submission" date="2018-05" db="EMBL/GenBank/DDBJ databases">
        <title>Genomic Encyclopedia of Type Strains, Phase IV (KMG-IV): sequencing the most valuable type-strain genomes for metagenomic binning, comparative biology and taxonomic classification.</title>
        <authorList>
            <person name="Goeker M."/>
        </authorList>
    </citation>
    <scope>NUCLEOTIDE SEQUENCE [LARGE SCALE GENOMIC DNA]</scope>
    <source>
        <strain evidence="5 6">DSM 44717</strain>
    </source>
</reference>
<evidence type="ECO:0000256" key="3">
    <source>
        <dbReference type="ARBA" id="ARBA00023163"/>
    </source>
</evidence>
<dbReference type="PRINTS" id="PR00035">
    <property type="entry name" value="HTHGNTR"/>
</dbReference>